<organism evidence="3 4">
    <name type="scientific">Cinnamomum micranthum f. kanehirae</name>
    <dbReference type="NCBI Taxonomy" id="337451"/>
    <lineage>
        <taxon>Eukaryota</taxon>
        <taxon>Viridiplantae</taxon>
        <taxon>Streptophyta</taxon>
        <taxon>Embryophyta</taxon>
        <taxon>Tracheophyta</taxon>
        <taxon>Spermatophyta</taxon>
        <taxon>Magnoliopsida</taxon>
        <taxon>Magnoliidae</taxon>
        <taxon>Laurales</taxon>
        <taxon>Lauraceae</taxon>
        <taxon>Cinnamomum</taxon>
    </lineage>
</organism>
<dbReference type="Pfam" id="PF03004">
    <property type="entry name" value="Transposase_24"/>
    <property type="match status" value="1"/>
</dbReference>
<evidence type="ECO:0000313" key="3">
    <source>
        <dbReference type="EMBL" id="RWR80183.1"/>
    </source>
</evidence>
<dbReference type="Proteomes" id="UP000283530">
    <property type="component" value="Unassembled WGS sequence"/>
</dbReference>
<comment type="caution">
    <text evidence="3">The sequence shown here is derived from an EMBL/GenBank/DDBJ whole genome shotgun (WGS) entry which is preliminary data.</text>
</comment>
<dbReference type="InterPro" id="IPR004252">
    <property type="entry name" value="Probable_transposase_24"/>
</dbReference>
<dbReference type="PANTHER" id="PTHR33499:SF11">
    <property type="entry name" value="NO APICAL MERISTEM-ASSOCIATED C-TERMINAL DOMAIN-CONTAINING PROTEIN"/>
    <property type="match status" value="1"/>
</dbReference>
<evidence type="ECO:0000256" key="1">
    <source>
        <dbReference type="SAM" id="Coils"/>
    </source>
</evidence>
<feature type="coiled-coil region" evidence="1">
    <location>
        <begin position="336"/>
        <end position="377"/>
    </location>
</feature>
<protein>
    <submittedName>
        <fullName evidence="3">Transposase, Ptta/En/Spm, plant</fullName>
    </submittedName>
</protein>
<reference evidence="3 4" key="1">
    <citation type="journal article" date="2019" name="Nat. Plants">
        <title>Stout camphor tree genome fills gaps in understanding of flowering plant genome evolution.</title>
        <authorList>
            <person name="Chaw S.M."/>
            <person name="Liu Y.C."/>
            <person name="Wu Y.W."/>
            <person name="Wang H.Y."/>
            <person name="Lin C.I."/>
            <person name="Wu C.S."/>
            <person name="Ke H.M."/>
            <person name="Chang L.Y."/>
            <person name="Hsu C.Y."/>
            <person name="Yang H.T."/>
            <person name="Sudianto E."/>
            <person name="Hsu M.H."/>
            <person name="Wu K.P."/>
            <person name="Wang L.N."/>
            <person name="Leebens-Mack J.H."/>
            <person name="Tsai I.J."/>
        </authorList>
    </citation>
    <scope>NUCLEOTIDE SEQUENCE [LARGE SCALE GENOMIC DNA]</scope>
    <source>
        <strain evidence="4">cv. Chaw 1501</strain>
        <tissue evidence="3">Young leaves</tissue>
    </source>
</reference>
<feature type="compositionally biased region" description="Low complexity" evidence="2">
    <location>
        <begin position="37"/>
        <end position="51"/>
    </location>
</feature>
<gene>
    <name evidence="3" type="ORF">CKAN_00880900</name>
</gene>
<evidence type="ECO:0000313" key="4">
    <source>
        <dbReference type="Proteomes" id="UP000283530"/>
    </source>
</evidence>
<name>A0A3S5WGL3_9MAGN</name>
<feature type="region of interest" description="Disordered" evidence="2">
    <location>
        <begin position="230"/>
        <end position="252"/>
    </location>
</feature>
<evidence type="ECO:0000256" key="2">
    <source>
        <dbReference type="SAM" id="MobiDB-lite"/>
    </source>
</evidence>
<accession>A0A3S5WGL3</accession>
<feature type="compositionally biased region" description="Polar residues" evidence="2">
    <location>
        <begin position="52"/>
        <end position="78"/>
    </location>
</feature>
<keyword evidence="4" id="KW-1185">Reference proteome</keyword>
<keyword evidence="1" id="KW-0175">Coiled coil</keyword>
<dbReference type="PANTHER" id="PTHR33499">
    <property type="entry name" value="OS12G0282400 PROTEIN-RELATED"/>
    <property type="match status" value="1"/>
</dbReference>
<dbReference type="EMBL" id="QPKB01000003">
    <property type="protein sequence ID" value="RWR80183.1"/>
    <property type="molecule type" value="Genomic_DNA"/>
</dbReference>
<feature type="region of interest" description="Disordered" evidence="2">
    <location>
        <begin position="1"/>
        <end position="101"/>
    </location>
</feature>
<dbReference type="AlphaFoldDB" id="A0A3S5WGL3"/>
<sequence>MGPGRRTTRSSQTQPLPMPNTQPGVVLLRNMAPDGRSASSSTMPSSVPNSSAQSANASTPGSTSSVTKRGKAKNNTLINHIARRGQKPRIEIPPGKSKPVGDWSQQFASEVGIICREYAPLSLYNWRNVKKEYKSKVQTMHGHILKSFDIDIHLPHIERAINKYIGQRLKEFRCRLHVYYKSLSNDQRRRKPYVNVAQEDWERLCDWFETDKFKKLSTVNKAIRAKKKVHHRGGSRSFLNHRADKRNAQTQQEPGRIEFYRMMYYNQGKGWSGSVAEENYDKMLKMQAESLEEGSTAMTEEDIANKVLGTKPGYIVGLGHGVDPMSSSSSYCYPEVEELRRRAEAAETQAEEHGRQAQELRDEVHELQNWKAASEAKLNFLMAHIGANFSVIDGFLPPFPSLFKSLSSKALFVAFSVFGLESRKKSTIEGRRLFKIY</sequence>
<dbReference type="OrthoDB" id="1921870at2759"/>
<proteinExistence type="predicted"/>
<feature type="compositionally biased region" description="Polar residues" evidence="2">
    <location>
        <begin position="9"/>
        <end position="23"/>
    </location>
</feature>